<dbReference type="InterPro" id="IPR012677">
    <property type="entry name" value="Nucleotide-bd_a/b_plait_sf"/>
</dbReference>
<sequence>MEEKHDISDPSIDEILNRLSTKFNRIFYDREFVCCVHEDFQVILKNKDKCCVVVFPVLGPSYLKAVRYQAKIFDLAVLVLGTGTTRFIAVCQKEFLKKKDSEVTEDIPKQIMPEGASEGSCINTRKKRPERQLYVPPAQRRLPSRDELTKKCHSSKRRSINKKRQTMIVSEIKTYYQKNLKLIKYLNFKEQDGNDSCQLANKPAEQNKVASIKSSANILKERGTETSVQLNNIKNTIPNSSITVHDVIEKKVDHDKNSHDPKKSSEHEQEKEIMRIAKKNINRKTRPIIKYVDDSNNTLNISKNDNVNNWEDLFDDNGHIQEELFKEITHKVGPDVTIVKAKEDYTDYSEYITKQSEELEHMVELYDFPSTLGTQDIIQAFSDIRSDAMYIKWVDDTHAILHKRAIELDNPLIKVRPMTVASGMTLATAYKHDLKPAMKRPQTNLQTARRLITTHLGTKSQISREQTAKEREMILKLLKLKRLVRKNEQDAWEGNLRSSAS</sequence>
<evidence type="ECO:0000313" key="2">
    <source>
        <dbReference type="EMBL" id="KAJ8979891.1"/>
    </source>
</evidence>
<name>A0ABQ9JNS2_9CUCU</name>
<protein>
    <recommendedName>
        <fullName evidence="4">R3H domain-containing protein</fullName>
    </recommendedName>
</protein>
<accession>A0ABQ9JNS2</accession>
<evidence type="ECO:0008006" key="4">
    <source>
        <dbReference type="Google" id="ProtNLM"/>
    </source>
</evidence>
<dbReference type="EMBL" id="JAPWTJ010000305">
    <property type="protein sequence ID" value="KAJ8979891.1"/>
    <property type="molecule type" value="Genomic_DNA"/>
</dbReference>
<reference evidence="2" key="1">
    <citation type="journal article" date="2023" name="Insect Mol. Biol.">
        <title>Genome sequencing provides insights into the evolution of gene families encoding plant cell wall-degrading enzymes in longhorned beetles.</title>
        <authorList>
            <person name="Shin N.R."/>
            <person name="Okamura Y."/>
            <person name="Kirsch R."/>
            <person name="Pauchet Y."/>
        </authorList>
    </citation>
    <scope>NUCLEOTIDE SEQUENCE</scope>
    <source>
        <strain evidence="2">MMC_N1</strain>
    </source>
</reference>
<dbReference type="PANTHER" id="PTHR21678:SF0">
    <property type="entry name" value="C3H1-TYPE DOMAIN-CONTAINING PROTEIN"/>
    <property type="match status" value="1"/>
</dbReference>
<evidence type="ECO:0000256" key="1">
    <source>
        <dbReference type="SAM" id="MobiDB-lite"/>
    </source>
</evidence>
<feature type="region of interest" description="Disordered" evidence="1">
    <location>
        <begin position="252"/>
        <end position="271"/>
    </location>
</feature>
<evidence type="ECO:0000313" key="3">
    <source>
        <dbReference type="Proteomes" id="UP001162164"/>
    </source>
</evidence>
<dbReference type="Gene3D" id="3.30.70.330">
    <property type="match status" value="1"/>
</dbReference>
<organism evidence="2 3">
    <name type="scientific">Molorchus minor</name>
    <dbReference type="NCBI Taxonomy" id="1323400"/>
    <lineage>
        <taxon>Eukaryota</taxon>
        <taxon>Metazoa</taxon>
        <taxon>Ecdysozoa</taxon>
        <taxon>Arthropoda</taxon>
        <taxon>Hexapoda</taxon>
        <taxon>Insecta</taxon>
        <taxon>Pterygota</taxon>
        <taxon>Neoptera</taxon>
        <taxon>Endopterygota</taxon>
        <taxon>Coleoptera</taxon>
        <taxon>Polyphaga</taxon>
        <taxon>Cucujiformia</taxon>
        <taxon>Chrysomeloidea</taxon>
        <taxon>Cerambycidae</taxon>
        <taxon>Lamiinae</taxon>
        <taxon>Monochamini</taxon>
        <taxon>Molorchus</taxon>
    </lineage>
</organism>
<dbReference type="Proteomes" id="UP001162164">
    <property type="component" value="Unassembled WGS sequence"/>
</dbReference>
<dbReference type="PANTHER" id="PTHR21678">
    <property type="entry name" value="GROWTH INHIBITION AND DIFFERENTIATION RELATED PROTEIN 88"/>
    <property type="match status" value="1"/>
</dbReference>
<gene>
    <name evidence="2" type="ORF">NQ317_017514</name>
</gene>
<dbReference type="InterPro" id="IPR039884">
    <property type="entry name" value="R3HC1/R3HCL"/>
</dbReference>
<comment type="caution">
    <text evidence="2">The sequence shown here is derived from an EMBL/GenBank/DDBJ whole genome shotgun (WGS) entry which is preliminary data.</text>
</comment>
<proteinExistence type="predicted"/>
<keyword evidence="3" id="KW-1185">Reference proteome</keyword>